<evidence type="ECO:0000313" key="2">
    <source>
        <dbReference type="Proteomes" id="UP001153269"/>
    </source>
</evidence>
<protein>
    <submittedName>
        <fullName evidence="1">Uncharacterized protein</fullName>
    </submittedName>
</protein>
<gene>
    <name evidence="1" type="ORF">PLEPLA_LOCUS25264</name>
</gene>
<keyword evidence="2" id="KW-1185">Reference proteome</keyword>
<dbReference type="Proteomes" id="UP001153269">
    <property type="component" value="Unassembled WGS sequence"/>
</dbReference>
<organism evidence="1 2">
    <name type="scientific">Pleuronectes platessa</name>
    <name type="common">European plaice</name>
    <dbReference type="NCBI Taxonomy" id="8262"/>
    <lineage>
        <taxon>Eukaryota</taxon>
        <taxon>Metazoa</taxon>
        <taxon>Chordata</taxon>
        <taxon>Craniata</taxon>
        <taxon>Vertebrata</taxon>
        <taxon>Euteleostomi</taxon>
        <taxon>Actinopterygii</taxon>
        <taxon>Neopterygii</taxon>
        <taxon>Teleostei</taxon>
        <taxon>Neoteleostei</taxon>
        <taxon>Acanthomorphata</taxon>
        <taxon>Carangaria</taxon>
        <taxon>Pleuronectiformes</taxon>
        <taxon>Pleuronectoidei</taxon>
        <taxon>Pleuronectidae</taxon>
        <taxon>Pleuronectes</taxon>
    </lineage>
</organism>
<name>A0A9N7UUZ7_PLEPL</name>
<accession>A0A9N7UUZ7</accession>
<dbReference type="AlphaFoldDB" id="A0A9N7UUZ7"/>
<evidence type="ECO:0000313" key="1">
    <source>
        <dbReference type="EMBL" id="CAB1437244.1"/>
    </source>
</evidence>
<dbReference type="EMBL" id="CADEAL010002001">
    <property type="protein sequence ID" value="CAB1437244.1"/>
    <property type="molecule type" value="Genomic_DNA"/>
</dbReference>
<sequence>MLVCGAGPGCNNAGVARAICQVRHGGLEPLVLALGEGRREGMCPKEASTNRSTSVAPKNHGKNVGCCYFSDNTAGLLMCDLCTVDVIHYLALHVDWSTMTPPLQGCLDNRCAQDSPP</sequence>
<comment type="caution">
    <text evidence="1">The sequence shown here is derived from an EMBL/GenBank/DDBJ whole genome shotgun (WGS) entry which is preliminary data.</text>
</comment>
<reference evidence="1" key="1">
    <citation type="submission" date="2020-03" db="EMBL/GenBank/DDBJ databases">
        <authorList>
            <person name="Weist P."/>
        </authorList>
    </citation>
    <scope>NUCLEOTIDE SEQUENCE</scope>
</reference>
<proteinExistence type="predicted"/>